<dbReference type="Proteomes" id="UP001420932">
    <property type="component" value="Unassembled WGS sequence"/>
</dbReference>
<evidence type="ECO:0000313" key="1">
    <source>
        <dbReference type="EMBL" id="KAK9163218.1"/>
    </source>
</evidence>
<dbReference type="AlphaFoldDB" id="A0AAP0L3T5"/>
<accession>A0AAP0L3T5</accession>
<evidence type="ECO:0000313" key="2">
    <source>
        <dbReference type="Proteomes" id="UP001420932"/>
    </source>
</evidence>
<proteinExistence type="predicted"/>
<sequence>MTIWSVSFDELCNCLHPFFSAFLLQLSYASNYHFLYVLEMGMNDYRIYSLELSFLVTIADSSSSRQGKEKTSDYIYLCRFHLFIFITCLLYF</sequence>
<gene>
    <name evidence="1" type="ORF">Syun_004120</name>
</gene>
<reference evidence="1 2" key="1">
    <citation type="submission" date="2024-01" db="EMBL/GenBank/DDBJ databases">
        <title>Genome assemblies of Stephania.</title>
        <authorList>
            <person name="Yang L."/>
        </authorList>
    </citation>
    <scope>NUCLEOTIDE SEQUENCE [LARGE SCALE GENOMIC DNA]</scope>
    <source>
        <strain evidence="1">YNDBR</strain>
        <tissue evidence="1">Leaf</tissue>
    </source>
</reference>
<dbReference type="EMBL" id="JBBNAF010000002">
    <property type="protein sequence ID" value="KAK9163218.1"/>
    <property type="molecule type" value="Genomic_DNA"/>
</dbReference>
<organism evidence="1 2">
    <name type="scientific">Stephania yunnanensis</name>
    <dbReference type="NCBI Taxonomy" id="152371"/>
    <lineage>
        <taxon>Eukaryota</taxon>
        <taxon>Viridiplantae</taxon>
        <taxon>Streptophyta</taxon>
        <taxon>Embryophyta</taxon>
        <taxon>Tracheophyta</taxon>
        <taxon>Spermatophyta</taxon>
        <taxon>Magnoliopsida</taxon>
        <taxon>Ranunculales</taxon>
        <taxon>Menispermaceae</taxon>
        <taxon>Menispermoideae</taxon>
        <taxon>Cissampelideae</taxon>
        <taxon>Stephania</taxon>
    </lineage>
</organism>
<protein>
    <submittedName>
        <fullName evidence="1">Uncharacterized protein</fullName>
    </submittedName>
</protein>
<keyword evidence="2" id="KW-1185">Reference proteome</keyword>
<comment type="caution">
    <text evidence="1">The sequence shown here is derived from an EMBL/GenBank/DDBJ whole genome shotgun (WGS) entry which is preliminary data.</text>
</comment>
<name>A0AAP0L3T5_9MAGN</name>